<comment type="caution">
    <text evidence="5">The sequence shown here is derived from an EMBL/GenBank/DDBJ whole genome shotgun (WGS) entry which is preliminary data.</text>
</comment>
<dbReference type="NCBIfam" id="TIGR03567">
    <property type="entry name" value="FMN_reduc_SsuE"/>
    <property type="match status" value="1"/>
</dbReference>
<evidence type="ECO:0000256" key="1">
    <source>
        <dbReference type="ARBA" id="ARBA00022630"/>
    </source>
</evidence>
<name>A0ABT2WI60_9BACI</name>
<dbReference type="GO" id="GO:0052873">
    <property type="term" value="F:FMN reductase (NADPH) activity"/>
    <property type="evidence" value="ECO:0007669"/>
    <property type="project" value="UniProtKB-EC"/>
</dbReference>
<keyword evidence="6" id="KW-1185">Reference proteome</keyword>
<evidence type="ECO:0000256" key="2">
    <source>
        <dbReference type="ARBA" id="ARBA00022643"/>
    </source>
</evidence>
<dbReference type="EC" id="1.5.1.38" evidence="5"/>
<dbReference type="InterPro" id="IPR020048">
    <property type="entry name" value="NADPH-dep_FMN_reduc_SsuE"/>
</dbReference>
<dbReference type="InterPro" id="IPR051814">
    <property type="entry name" value="NAD(P)H-dep_FMN_reductase"/>
</dbReference>
<evidence type="ECO:0000313" key="5">
    <source>
        <dbReference type="EMBL" id="MCU9593732.1"/>
    </source>
</evidence>
<dbReference type="RefSeq" id="WP_173657802.1">
    <property type="nucleotide sequence ID" value="NZ_JAOUSE010000008.1"/>
</dbReference>
<dbReference type="Proteomes" id="UP001208656">
    <property type="component" value="Unassembled WGS sequence"/>
</dbReference>
<keyword evidence="1" id="KW-0285">Flavoprotein</keyword>
<dbReference type="SUPFAM" id="SSF52218">
    <property type="entry name" value="Flavoproteins"/>
    <property type="match status" value="1"/>
</dbReference>
<keyword evidence="3 5" id="KW-0560">Oxidoreductase</keyword>
<organism evidence="5 6">
    <name type="scientific">Pallidibacillus thermolactis</name>
    <dbReference type="NCBI Taxonomy" id="251051"/>
    <lineage>
        <taxon>Bacteria</taxon>
        <taxon>Bacillati</taxon>
        <taxon>Bacillota</taxon>
        <taxon>Bacilli</taxon>
        <taxon>Bacillales</taxon>
        <taxon>Bacillaceae</taxon>
        <taxon>Pallidibacillus</taxon>
    </lineage>
</organism>
<sequence length="181" mass="20228">MSDVVIISGSPTETSRSEQVLKYLGSLLLKENMSVTHFSVKDVPSEDLMTANYLSPVIQNIVQSVQQAKGLIVGTPVYKGAYAGVFKSLIDLFPQDVFQHKPVLPLMTGGSSNHLLALEYSLKPLIASLKGMNLKGIFIQDDQIDKYREKPIVDEEILQRTKKQLYYFKSLIDLQTVHLTV</sequence>
<dbReference type="PANTHER" id="PTHR43408">
    <property type="entry name" value="FMN REDUCTASE (NADPH)"/>
    <property type="match status" value="1"/>
</dbReference>
<dbReference type="Pfam" id="PF03358">
    <property type="entry name" value="FMN_red"/>
    <property type="match status" value="1"/>
</dbReference>
<dbReference type="Gene3D" id="3.40.50.360">
    <property type="match status" value="1"/>
</dbReference>
<gene>
    <name evidence="5" type="primary">ssuE</name>
    <name evidence="5" type="ORF">OEV82_04575</name>
</gene>
<dbReference type="InterPro" id="IPR005025">
    <property type="entry name" value="FMN_Rdtase-like_dom"/>
</dbReference>
<protein>
    <submittedName>
        <fullName evidence="5">NADPH-dependent FMN reductase</fullName>
        <ecNumber evidence="5">1.5.1.38</ecNumber>
    </submittedName>
</protein>
<evidence type="ECO:0000256" key="3">
    <source>
        <dbReference type="ARBA" id="ARBA00023002"/>
    </source>
</evidence>
<evidence type="ECO:0000259" key="4">
    <source>
        <dbReference type="Pfam" id="PF03358"/>
    </source>
</evidence>
<reference evidence="5 6" key="1">
    <citation type="submission" date="2022-10" db="EMBL/GenBank/DDBJ databases">
        <title>Description of Fervidibacillus gen. nov. in the family Fervidibacillaceae fam. nov. with two species, Fervidibacillus albus sp. nov., and Fervidibacillus halotolerans sp. nov., isolated from tidal flat sediments.</title>
        <authorList>
            <person name="Kwon K.K."/>
            <person name="Yang S.-H."/>
        </authorList>
    </citation>
    <scope>NUCLEOTIDE SEQUENCE [LARGE SCALE GENOMIC DNA]</scope>
    <source>
        <strain evidence="5 6">DSM 23332</strain>
    </source>
</reference>
<accession>A0ABT2WI60</accession>
<dbReference type="EMBL" id="JAOUSE010000008">
    <property type="protein sequence ID" value="MCU9593732.1"/>
    <property type="molecule type" value="Genomic_DNA"/>
</dbReference>
<proteinExistence type="predicted"/>
<dbReference type="PANTHER" id="PTHR43408:SF1">
    <property type="entry name" value="FMN REDUCTASE (NADPH)"/>
    <property type="match status" value="1"/>
</dbReference>
<evidence type="ECO:0000313" key="6">
    <source>
        <dbReference type="Proteomes" id="UP001208656"/>
    </source>
</evidence>
<feature type="domain" description="NADPH-dependent FMN reductase-like" evidence="4">
    <location>
        <begin position="4"/>
        <end position="136"/>
    </location>
</feature>
<dbReference type="InterPro" id="IPR029039">
    <property type="entry name" value="Flavoprotein-like_sf"/>
</dbReference>
<keyword evidence="2" id="KW-0288">FMN</keyword>